<proteinExistence type="predicted"/>
<accession>A0A830HGT9</accession>
<feature type="domain" description="Rhodanese" evidence="2">
    <location>
        <begin position="118"/>
        <end position="250"/>
    </location>
</feature>
<dbReference type="EMBL" id="BNJQ01000012">
    <property type="protein sequence ID" value="GHP06105.1"/>
    <property type="molecule type" value="Genomic_DNA"/>
</dbReference>
<name>A0A830HGT9_9CHLO</name>
<dbReference type="InterPro" id="IPR001763">
    <property type="entry name" value="Rhodanese-like_dom"/>
</dbReference>
<dbReference type="CDD" id="cd00158">
    <property type="entry name" value="RHOD"/>
    <property type="match status" value="1"/>
</dbReference>
<organism evidence="3 4">
    <name type="scientific">Pycnococcus provasolii</name>
    <dbReference type="NCBI Taxonomy" id="41880"/>
    <lineage>
        <taxon>Eukaryota</taxon>
        <taxon>Viridiplantae</taxon>
        <taxon>Chlorophyta</taxon>
        <taxon>Pseudoscourfieldiophyceae</taxon>
        <taxon>Pseudoscourfieldiales</taxon>
        <taxon>Pycnococcaceae</taxon>
        <taxon>Pycnococcus</taxon>
    </lineage>
</organism>
<evidence type="ECO:0000313" key="3">
    <source>
        <dbReference type="EMBL" id="GHP06105.1"/>
    </source>
</evidence>
<sequence length="322" mass="34812">MCNGVSPNTKHTGKVRGPGPLDARLRSLPAHSDPSRSGPHCTRSSVIMAMASLMIMRPSSKGSSSSFRRRRLLSRTCASSSSSSSSSSLKNWSSIQLALKNKYRVSDVDASDLPALVSSGKVTLVDVRPPNEYAEWHNPSSVNIATAKPRKNLLKRSIGFFIGIKGGLKEENEEFEQEAATYLPNKNAPVVCVCMKGGSLEPSNLKTNIDPTDSPSLRAAYRLCEMGYTNVRHVEGGLPLAIESGLDFSQGTWGELLTKARNVDPLLGTVRLAMYSRMLPDPSTAPGFVGQAVVFAAVGLYFKNDQFKVFVDELLAQYGIAV</sequence>
<dbReference type="GO" id="GO:0009507">
    <property type="term" value="C:chloroplast"/>
    <property type="evidence" value="ECO:0007669"/>
    <property type="project" value="TreeGrafter"/>
</dbReference>
<dbReference type="Gene3D" id="3.40.250.10">
    <property type="entry name" value="Rhodanese-like domain"/>
    <property type="match status" value="1"/>
</dbReference>
<dbReference type="SMART" id="SM00450">
    <property type="entry name" value="RHOD"/>
    <property type="match status" value="1"/>
</dbReference>
<dbReference type="OrthoDB" id="496335at2759"/>
<feature type="compositionally biased region" description="Polar residues" evidence="1">
    <location>
        <begin position="1"/>
        <end position="10"/>
    </location>
</feature>
<comment type="caution">
    <text evidence="3">The sequence shown here is derived from an EMBL/GenBank/DDBJ whole genome shotgun (WGS) entry which is preliminary data.</text>
</comment>
<dbReference type="Pfam" id="PF00581">
    <property type="entry name" value="Rhodanese"/>
    <property type="match status" value="1"/>
</dbReference>
<dbReference type="InterPro" id="IPR043186">
    <property type="entry name" value="Str14"/>
</dbReference>
<reference evidence="3" key="1">
    <citation type="submission" date="2020-10" db="EMBL/GenBank/DDBJ databases">
        <title>Unveiling of a novel bifunctional photoreceptor, Dualchrome1, isolated from a cosmopolitan green alga.</title>
        <authorList>
            <person name="Suzuki S."/>
            <person name="Kawachi M."/>
        </authorList>
    </citation>
    <scope>NUCLEOTIDE SEQUENCE</scope>
    <source>
        <strain evidence="3">NIES 2893</strain>
    </source>
</reference>
<evidence type="ECO:0000313" key="4">
    <source>
        <dbReference type="Proteomes" id="UP000660262"/>
    </source>
</evidence>
<protein>
    <recommendedName>
        <fullName evidence="2">Rhodanese domain-containing protein</fullName>
    </recommendedName>
</protein>
<dbReference type="Proteomes" id="UP000660262">
    <property type="component" value="Unassembled WGS sequence"/>
</dbReference>
<dbReference type="SUPFAM" id="SSF52821">
    <property type="entry name" value="Rhodanese/Cell cycle control phosphatase"/>
    <property type="match status" value="1"/>
</dbReference>
<keyword evidence="4" id="KW-1185">Reference proteome</keyword>
<dbReference type="PANTHER" id="PTHR44920:SF1">
    <property type="entry name" value="RHODANESE-LIKE DOMAIN-CONTAINING PROTEIN 14, CHLOROPLASTIC"/>
    <property type="match status" value="1"/>
</dbReference>
<dbReference type="AlphaFoldDB" id="A0A830HGT9"/>
<dbReference type="PROSITE" id="PS50206">
    <property type="entry name" value="RHODANESE_3"/>
    <property type="match status" value="1"/>
</dbReference>
<evidence type="ECO:0000256" key="1">
    <source>
        <dbReference type="SAM" id="MobiDB-lite"/>
    </source>
</evidence>
<feature type="region of interest" description="Disordered" evidence="1">
    <location>
        <begin position="1"/>
        <end position="42"/>
    </location>
</feature>
<dbReference type="InterPro" id="IPR036873">
    <property type="entry name" value="Rhodanese-like_dom_sf"/>
</dbReference>
<evidence type="ECO:0000259" key="2">
    <source>
        <dbReference type="PROSITE" id="PS50206"/>
    </source>
</evidence>
<dbReference type="PANTHER" id="PTHR44920">
    <property type="entry name" value="RHODANESE-LIKE DOMAIN-CONTAINING PROTEIN 14, CHLOROPLASTIC-RELATED"/>
    <property type="match status" value="1"/>
</dbReference>
<gene>
    <name evidence="3" type="ORF">PPROV_000485200</name>
</gene>